<dbReference type="SMART" id="SM01374">
    <property type="entry name" value="Ribosomal_L14"/>
    <property type="match status" value="1"/>
</dbReference>
<dbReference type="STRING" id="1427503.HE1_00347"/>
<dbReference type="HAMAP" id="MF_01367">
    <property type="entry name" value="Ribosomal_uL14"/>
    <property type="match status" value="1"/>
</dbReference>
<evidence type="ECO:0000313" key="7">
    <source>
        <dbReference type="Proteomes" id="UP000024842"/>
    </source>
</evidence>
<dbReference type="EMBL" id="BAUP01000056">
    <property type="protein sequence ID" value="GAJ46027.1"/>
    <property type="molecule type" value="Genomic_DNA"/>
</dbReference>
<keyword evidence="3 5" id="KW-0694">RNA-binding</keyword>
<reference evidence="6 7" key="1">
    <citation type="journal article" date="2014" name="FEMS Microbiol. Lett.">
        <title>Draft genome sequences of three Holospora species (Holospora obtusa, Holospora undulata, and Holospora elegans), endonuclear symbiotic bacteria of the ciliate Paramecium caudatum.</title>
        <authorList>
            <person name="Dohra H."/>
            <person name="Tanaka K."/>
            <person name="Suzuki T."/>
            <person name="Fujishima M."/>
            <person name="Suzuki H."/>
        </authorList>
    </citation>
    <scope>NUCLEOTIDE SEQUENCE [LARGE SCALE GENOMIC DNA]</scope>
    <source>
        <strain evidence="6 7">E1</strain>
    </source>
</reference>
<comment type="subunit">
    <text evidence="3">Part of the 50S ribosomal subunit. Forms a cluster with proteins L3 and L19. In the 70S ribosome, L14 and L19 interact and together make contacts with the 16S rRNA in bridges B5 and B8.</text>
</comment>
<dbReference type="CDD" id="cd00337">
    <property type="entry name" value="Ribosomal_uL14"/>
    <property type="match status" value="1"/>
</dbReference>
<dbReference type="GO" id="GO:0003735">
    <property type="term" value="F:structural constituent of ribosome"/>
    <property type="evidence" value="ECO:0007669"/>
    <property type="project" value="InterPro"/>
</dbReference>
<dbReference type="InterPro" id="IPR019972">
    <property type="entry name" value="Ribosomal_uL14_CS"/>
</dbReference>
<dbReference type="Proteomes" id="UP000024842">
    <property type="component" value="Unassembled WGS sequence"/>
</dbReference>
<dbReference type="InterPro" id="IPR036853">
    <property type="entry name" value="Ribosomal_uL14_sf"/>
</dbReference>
<keyword evidence="3 5" id="KW-0699">rRNA-binding</keyword>
<comment type="similarity">
    <text evidence="3 4">Belongs to the universal ribosomal protein uL14 family.</text>
</comment>
<name>A0A023DYY3_9PROT</name>
<keyword evidence="1 3" id="KW-0689">Ribosomal protein</keyword>
<evidence type="ECO:0000313" key="6">
    <source>
        <dbReference type="EMBL" id="GAJ46027.1"/>
    </source>
</evidence>
<comment type="caution">
    <text evidence="6">The sequence shown here is derived from an EMBL/GenBank/DDBJ whole genome shotgun (WGS) entry which is preliminary data.</text>
</comment>
<evidence type="ECO:0000256" key="3">
    <source>
        <dbReference type="HAMAP-Rule" id="MF_01367"/>
    </source>
</evidence>
<comment type="function">
    <text evidence="3 5">Binds to 23S rRNA. Forms part of two intersubunit bridges in the 70S ribosome.</text>
</comment>
<dbReference type="RefSeq" id="WP_006299155.1">
    <property type="nucleotide sequence ID" value="NZ_BAUP01000056.1"/>
</dbReference>
<accession>A0A023DYY3</accession>
<dbReference type="NCBIfam" id="TIGR01067">
    <property type="entry name" value="rplN_bact"/>
    <property type="match status" value="1"/>
</dbReference>
<dbReference type="PANTHER" id="PTHR11761:SF3">
    <property type="entry name" value="LARGE RIBOSOMAL SUBUNIT PROTEIN UL14M"/>
    <property type="match status" value="1"/>
</dbReference>
<dbReference type="GO" id="GO:0006412">
    <property type="term" value="P:translation"/>
    <property type="evidence" value="ECO:0007669"/>
    <property type="project" value="UniProtKB-UniRule"/>
</dbReference>
<dbReference type="OrthoDB" id="9806379at2"/>
<evidence type="ECO:0000256" key="1">
    <source>
        <dbReference type="ARBA" id="ARBA00022980"/>
    </source>
</evidence>
<dbReference type="InterPro" id="IPR005745">
    <property type="entry name" value="Ribosomal_uL14_bac-type"/>
</dbReference>
<evidence type="ECO:0000256" key="2">
    <source>
        <dbReference type="ARBA" id="ARBA00023274"/>
    </source>
</evidence>
<evidence type="ECO:0000256" key="5">
    <source>
        <dbReference type="RuleBase" id="RU003950"/>
    </source>
</evidence>
<dbReference type="PANTHER" id="PTHR11761">
    <property type="entry name" value="50S/60S RIBOSOMAL PROTEIN L14/L23"/>
    <property type="match status" value="1"/>
</dbReference>
<gene>
    <name evidence="3" type="primary">rplN</name>
    <name evidence="6" type="ORF">HE1_00347</name>
</gene>
<keyword evidence="2 3" id="KW-0687">Ribonucleoprotein</keyword>
<sequence>MIQMQTRLQVADNSGAKTLMCIKVLGGAKRRVANIGDVIIASVKTAIPGAKVSPGSVVQAVIVRVKSPILRSDGTTIVFSENAAVLLKNQDPIGTRIFGPVSKELRGKYSKIVSLASEVY</sequence>
<dbReference type="AlphaFoldDB" id="A0A023DYY3"/>
<evidence type="ECO:0000256" key="4">
    <source>
        <dbReference type="RuleBase" id="RU003949"/>
    </source>
</evidence>
<dbReference type="PROSITE" id="PS00049">
    <property type="entry name" value="RIBOSOMAL_L14"/>
    <property type="match status" value="1"/>
</dbReference>
<proteinExistence type="inferred from homology"/>
<organism evidence="6 7">
    <name type="scientific">Holospora elegans E1</name>
    <dbReference type="NCBI Taxonomy" id="1427503"/>
    <lineage>
        <taxon>Bacteria</taxon>
        <taxon>Pseudomonadati</taxon>
        <taxon>Pseudomonadota</taxon>
        <taxon>Alphaproteobacteria</taxon>
        <taxon>Holosporales</taxon>
        <taxon>Holosporaceae</taxon>
        <taxon>Holospora</taxon>
    </lineage>
</organism>
<dbReference type="GO" id="GO:0022625">
    <property type="term" value="C:cytosolic large ribosomal subunit"/>
    <property type="evidence" value="ECO:0007669"/>
    <property type="project" value="TreeGrafter"/>
</dbReference>
<keyword evidence="7" id="KW-1185">Reference proteome</keyword>
<protein>
    <recommendedName>
        <fullName evidence="3">Large ribosomal subunit protein uL14</fullName>
    </recommendedName>
</protein>
<dbReference type="SUPFAM" id="SSF50193">
    <property type="entry name" value="Ribosomal protein L14"/>
    <property type="match status" value="1"/>
</dbReference>
<dbReference type="Pfam" id="PF00238">
    <property type="entry name" value="Ribosomal_L14"/>
    <property type="match status" value="1"/>
</dbReference>
<dbReference type="GO" id="GO:0070180">
    <property type="term" value="F:large ribosomal subunit rRNA binding"/>
    <property type="evidence" value="ECO:0007669"/>
    <property type="project" value="TreeGrafter"/>
</dbReference>
<dbReference type="Gene3D" id="2.40.150.20">
    <property type="entry name" value="Ribosomal protein L14"/>
    <property type="match status" value="1"/>
</dbReference>
<dbReference type="InterPro" id="IPR000218">
    <property type="entry name" value="Ribosomal_uL14"/>
</dbReference>